<organism evidence="2 3">
    <name type="scientific">Eiseniibacteriota bacterium</name>
    <dbReference type="NCBI Taxonomy" id="2212470"/>
    <lineage>
        <taxon>Bacteria</taxon>
        <taxon>Candidatus Eiseniibacteriota</taxon>
    </lineage>
</organism>
<evidence type="ECO:0000313" key="3">
    <source>
        <dbReference type="Proteomes" id="UP000748308"/>
    </source>
</evidence>
<protein>
    <submittedName>
        <fullName evidence="2">ABC transporter ATP-binding protein</fullName>
    </submittedName>
</protein>
<dbReference type="Gene3D" id="3.40.50.300">
    <property type="entry name" value="P-loop containing nucleotide triphosphate hydrolases"/>
    <property type="match status" value="1"/>
</dbReference>
<dbReference type="InterPro" id="IPR027417">
    <property type="entry name" value="P-loop_NTPase"/>
</dbReference>
<evidence type="ECO:0000313" key="2">
    <source>
        <dbReference type="EMBL" id="MBM3318516.1"/>
    </source>
</evidence>
<accession>A0A937XA75</accession>
<dbReference type="PANTHER" id="PTHR43582">
    <property type="entry name" value="LINEARMYCIN RESISTANCE ATP-BINDING PROTEIN LNRL"/>
    <property type="match status" value="1"/>
</dbReference>
<dbReference type="GO" id="GO:0005524">
    <property type="term" value="F:ATP binding"/>
    <property type="evidence" value="ECO:0007669"/>
    <property type="project" value="UniProtKB-KW"/>
</dbReference>
<dbReference type="PANTHER" id="PTHR43582:SF2">
    <property type="entry name" value="LINEARMYCIN RESISTANCE ATP-BINDING PROTEIN LNRL"/>
    <property type="match status" value="1"/>
</dbReference>
<dbReference type="InterPro" id="IPR003439">
    <property type="entry name" value="ABC_transporter-like_ATP-bd"/>
</dbReference>
<dbReference type="AlphaFoldDB" id="A0A937XA75"/>
<reference evidence="2" key="1">
    <citation type="submission" date="2019-03" db="EMBL/GenBank/DDBJ databases">
        <title>Lake Tanganyika Metagenome-Assembled Genomes (MAGs).</title>
        <authorList>
            <person name="Tran P."/>
        </authorList>
    </citation>
    <scope>NUCLEOTIDE SEQUENCE</scope>
    <source>
        <strain evidence="2">M_DeepCast_400m_m2_100</strain>
    </source>
</reference>
<sequence length="196" mass="21419">DAVLDAVGLAERGRQPVRKYSGGMRRRLNLAVGMVAQPRLLLLDEPTVGIDIQARLNILDIVRQIVRHETLVLYTTHYLEEAQDLCHRIGIMDQGRVLAEGTLAELKRLVGAGGILSLRGSFRAEAFRAAIEGDARMHLVGLEDGQALLEIGVERGEVPALLAQLLGRGLDIDDIGMQEAGLQGVFLKLTGRELRD</sequence>
<dbReference type="Pfam" id="PF00005">
    <property type="entry name" value="ABC_tran"/>
    <property type="match status" value="1"/>
</dbReference>
<dbReference type="EMBL" id="VGIY01000384">
    <property type="protein sequence ID" value="MBM3318516.1"/>
    <property type="molecule type" value="Genomic_DNA"/>
</dbReference>
<keyword evidence="2" id="KW-0067">ATP-binding</keyword>
<feature type="non-terminal residue" evidence="2">
    <location>
        <position position="1"/>
    </location>
</feature>
<dbReference type="Proteomes" id="UP000748308">
    <property type="component" value="Unassembled WGS sequence"/>
</dbReference>
<gene>
    <name evidence="2" type="ORF">FJY75_11755</name>
</gene>
<evidence type="ECO:0000259" key="1">
    <source>
        <dbReference type="Pfam" id="PF00005"/>
    </source>
</evidence>
<dbReference type="SUPFAM" id="SSF52540">
    <property type="entry name" value="P-loop containing nucleoside triphosphate hydrolases"/>
    <property type="match status" value="1"/>
</dbReference>
<feature type="domain" description="ABC transporter" evidence="1">
    <location>
        <begin position="3"/>
        <end position="47"/>
    </location>
</feature>
<comment type="caution">
    <text evidence="2">The sequence shown here is derived from an EMBL/GenBank/DDBJ whole genome shotgun (WGS) entry which is preliminary data.</text>
</comment>
<proteinExistence type="predicted"/>
<name>A0A937XA75_UNCEI</name>
<keyword evidence="2" id="KW-0547">Nucleotide-binding</keyword>
<dbReference type="GO" id="GO:0016887">
    <property type="term" value="F:ATP hydrolysis activity"/>
    <property type="evidence" value="ECO:0007669"/>
    <property type="project" value="InterPro"/>
</dbReference>